<evidence type="ECO:0000313" key="1">
    <source>
        <dbReference type="EMBL" id="ABY62868.1"/>
    </source>
</evidence>
<dbReference type="OrthoDB" id="8611at10239"/>
<dbReference type="RefSeq" id="YP_001956760.1">
    <property type="nucleotide sequence ID" value="NC_010821.1"/>
</dbReference>
<dbReference type="GO" id="GO:0003677">
    <property type="term" value="F:DNA binding"/>
    <property type="evidence" value="ECO:0007669"/>
    <property type="project" value="InterPro"/>
</dbReference>
<organism evidence="1 2">
    <name type="scientific">Pseudomonas phage 201phi2-1</name>
    <name type="common">Pseudomonas chlororaphis phage 201phi2-1</name>
    <dbReference type="NCBI Taxonomy" id="198110"/>
    <lineage>
        <taxon>Viruses</taxon>
        <taxon>Duplodnaviria</taxon>
        <taxon>Heunggongvirae</taxon>
        <taxon>Uroviricota</taxon>
        <taxon>Caudoviricetes</taxon>
        <taxon>Chimalliviridae</taxon>
        <taxon>Serwervirus</taxon>
        <taxon>Serwervirus 201phi21</taxon>
    </lineage>
</organism>
<dbReference type="Proteomes" id="UP000002421">
    <property type="component" value="Segment"/>
</dbReference>
<dbReference type="InterPro" id="IPR016177">
    <property type="entry name" value="DNA-bd_dom_sf"/>
</dbReference>
<protein>
    <recommendedName>
        <fullName evidence="3">AP2/ERF domain-containing protein</fullName>
    </recommendedName>
</protein>
<evidence type="ECO:0008006" key="3">
    <source>
        <dbReference type="Google" id="ProtNLM"/>
    </source>
</evidence>
<gene>
    <name evidence="1" type="ORF">201phi2-1p035</name>
</gene>
<proteinExistence type="predicted"/>
<dbReference type="KEGG" id="vg:6372302"/>
<keyword evidence="2" id="KW-1185">Reference proteome</keyword>
<dbReference type="EMBL" id="EU197055">
    <property type="protein sequence ID" value="ABY62868.1"/>
    <property type="molecule type" value="Genomic_DNA"/>
</dbReference>
<reference evidence="1 2" key="1">
    <citation type="journal article" date="2008" name="Virology">
        <title>Characterization of Pseudomonas chlororaphis myovirus 201varphi2-1 via genomic sequencing, mass spectrometry, and electron microscopy.</title>
        <authorList>
            <person name="Thomas J.A."/>
            <person name="Rolando M.R."/>
            <person name="Carroll C.A."/>
            <person name="Shen P.S."/>
            <person name="Belnap D.M."/>
            <person name="Weintraub S.T."/>
            <person name="Serwer P."/>
            <person name="Hardies S.C."/>
        </authorList>
    </citation>
    <scope>NUCLEOTIDE SEQUENCE</scope>
</reference>
<accession>B3FK10</accession>
<organismHost>
    <name type="scientific">Pseudomonas chlororaphis</name>
    <dbReference type="NCBI Taxonomy" id="587753"/>
</organismHost>
<evidence type="ECO:0000313" key="2">
    <source>
        <dbReference type="Proteomes" id="UP000002421"/>
    </source>
</evidence>
<dbReference type="SUPFAM" id="SSF54171">
    <property type="entry name" value="DNA-binding domain"/>
    <property type="match status" value="1"/>
</dbReference>
<sequence length="273" mass="30606">MAFRNFAGEKYGKLTVLSLSHKVEKGDRIWDCECECGTIVKRAGSTLLRSNNASCGCDRYNNLIGTRYGRLLALGRVTKIGEPLKWKCRCDCGVVLTVLATSLKSGRTKSCGCLRDEATSVRMKTHGKSKTPVWHVWVAMCQRCRTDETGHPEYGGRGIKVCDEWLKSFEAFYAHVGDRPKGMTIDRIDVDGDYEPSNVRWATVSTQNINQRTRKDNSTGVKGVSKRSNGKYQAKLNINGKTILQKEFDTIDEAIKARQCAEEVYHKPLLDAK</sequence>
<name>B3FK10_BP201</name>